<evidence type="ECO:0000256" key="1">
    <source>
        <dbReference type="SAM" id="Phobius"/>
    </source>
</evidence>
<accession>A0A7S8RFT5</accession>
<name>A0A7S8RFT5_9MICO</name>
<dbReference type="RefSeq" id="WP_195691520.1">
    <property type="nucleotide sequence ID" value="NZ_CP064760.1"/>
</dbReference>
<dbReference type="InterPro" id="IPR010994">
    <property type="entry name" value="RuvA_2-like"/>
</dbReference>
<dbReference type="PANTHER" id="PTHR21180">
    <property type="entry name" value="ENDONUCLEASE/EXONUCLEASE/PHOSPHATASE FAMILY DOMAIN-CONTAINING PROTEIN 1"/>
    <property type="match status" value="1"/>
</dbReference>
<keyword evidence="1" id="KW-0812">Transmembrane</keyword>
<dbReference type="GO" id="GO:0015627">
    <property type="term" value="C:type II protein secretion system complex"/>
    <property type="evidence" value="ECO:0007669"/>
    <property type="project" value="TreeGrafter"/>
</dbReference>
<keyword evidence="1" id="KW-1133">Transmembrane helix</keyword>
<dbReference type="GO" id="GO:0003677">
    <property type="term" value="F:DNA binding"/>
    <property type="evidence" value="ECO:0007669"/>
    <property type="project" value="InterPro"/>
</dbReference>
<dbReference type="AlphaFoldDB" id="A0A7S8RFT5"/>
<keyword evidence="4" id="KW-1185">Reference proteome</keyword>
<proteinExistence type="predicted"/>
<feature type="transmembrane region" description="Helical" evidence="1">
    <location>
        <begin position="12"/>
        <end position="34"/>
    </location>
</feature>
<gene>
    <name evidence="3" type="ORF">IT882_08390</name>
</gene>
<dbReference type="GO" id="GO:0006281">
    <property type="term" value="P:DNA repair"/>
    <property type="evidence" value="ECO:0007669"/>
    <property type="project" value="InterPro"/>
</dbReference>
<reference evidence="3 4" key="1">
    <citation type="submission" date="2020-11" db="EMBL/GenBank/DDBJ databases">
        <title>Amino acid is mineralized and recycled by bacteria in oceanic microbiome.</title>
        <authorList>
            <person name="Zheng L.Y."/>
        </authorList>
    </citation>
    <scope>NUCLEOTIDE SEQUENCE [LARGE SCALE GENOMIC DNA]</scope>
    <source>
        <strain evidence="3 4">A32-1</strain>
    </source>
</reference>
<evidence type="ECO:0000259" key="2">
    <source>
        <dbReference type="SMART" id="SM00278"/>
    </source>
</evidence>
<evidence type="ECO:0000313" key="3">
    <source>
        <dbReference type="EMBL" id="QPE03416.1"/>
    </source>
</evidence>
<sequence length="192" mass="19087">MGGLARDDRRRWGVGAVIVLALGGLAVAVVVGVVRGSVATQSLTPAPVTVASASASLYVHVSGAVHAPGLYVLHPDARVVDAVAAAGGLADDADAAGVNLARPVSDGEQLVVPRVGEAAPVGPAGVAADGRVNLNTADQAALDTLPGVGPAIAGRIIEWRDANGRFASVDDLLSVSGIGPKMLESLRDLVTV</sequence>
<dbReference type="EMBL" id="CP064760">
    <property type="protein sequence ID" value="QPE03416.1"/>
    <property type="molecule type" value="Genomic_DNA"/>
</dbReference>
<dbReference type="PANTHER" id="PTHR21180:SF32">
    <property type="entry name" value="ENDONUCLEASE_EXONUCLEASE_PHOSPHATASE FAMILY DOMAIN-CONTAINING PROTEIN 1"/>
    <property type="match status" value="1"/>
</dbReference>
<dbReference type="Pfam" id="PF12836">
    <property type="entry name" value="HHH_3"/>
    <property type="match status" value="1"/>
</dbReference>
<feature type="domain" description="Helix-hairpin-helix DNA-binding motif class 1" evidence="2">
    <location>
        <begin position="140"/>
        <end position="159"/>
    </location>
</feature>
<dbReference type="InterPro" id="IPR003583">
    <property type="entry name" value="Hlx-hairpin-Hlx_DNA-bd_motif"/>
</dbReference>
<evidence type="ECO:0000313" key="4">
    <source>
        <dbReference type="Proteomes" id="UP000594480"/>
    </source>
</evidence>
<dbReference type="Proteomes" id="UP000594480">
    <property type="component" value="Chromosome"/>
</dbReference>
<dbReference type="InterPro" id="IPR051675">
    <property type="entry name" value="Endo/Exo/Phosphatase_dom_1"/>
</dbReference>
<keyword evidence="1" id="KW-0472">Membrane</keyword>
<dbReference type="Gene3D" id="1.10.150.320">
    <property type="entry name" value="Photosystem II 12 kDa extrinsic protein"/>
    <property type="match status" value="1"/>
</dbReference>
<dbReference type="Pfam" id="PF10531">
    <property type="entry name" value="SLBB"/>
    <property type="match status" value="1"/>
</dbReference>
<dbReference type="Gene3D" id="3.10.560.10">
    <property type="entry name" value="Outer membrane lipoprotein wza domain like"/>
    <property type="match status" value="1"/>
</dbReference>
<dbReference type="InterPro" id="IPR019554">
    <property type="entry name" value="Soluble_ligand-bd"/>
</dbReference>
<organism evidence="3 4">
    <name type="scientific">Microbacterium schleiferi</name>
    <dbReference type="NCBI Taxonomy" id="69362"/>
    <lineage>
        <taxon>Bacteria</taxon>
        <taxon>Bacillati</taxon>
        <taxon>Actinomycetota</taxon>
        <taxon>Actinomycetes</taxon>
        <taxon>Micrococcales</taxon>
        <taxon>Microbacteriaceae</taxon>
        <taxon>Microbacterium</taxon>
    </lineage>
</organism>
<protein>
    <submittedName>
        <fullName evidence="3">Helix-hairpin-helix domain-containing protein</fullName>
    </submittedName>
</protein>
<dbReference type="SUPFAM" id="SSF47781">
    <property type="entry name" value="RuvA domain 2-like"/>
    <property type="match status" value="1"/>
</dbReference>
<feature type="domain" description="Helix-hairpin-helix DNA-binding motif class 1" evidence="2">
    <location>
        <begin position="170"/>
        <end position="189"/>
    </location>
</feature>
<dbReference type="SMART" id="SM00278">
    <property type="entry name" value="HhH1"/>
    <property type="match status" value="2"/>
</dbReference>
<dbReference type="KEGG" id="msf:IT882_08390"/>
<dbReference type="GO" id="GO:0015628">
    <property type="term" value="P:protein secretion by the type II secretion system"/>
    <property type="evidence" value="ECO:0007669"/>
    <property type="project" value="TreeGrafter"/>
</dbReference>